<feature type="transmembrane region" description="Helical" evidence="8">
    <location>
        <begin position="195"/>
        <end position="215"/>
    </location>
</feature>
<feature type="transmembrane region" description="Helical" evidence="8">
    <location>
        <begin position="458"/>
        <end position="475"/>
    </location>
</feature>
<gene>
    <name evidence="10" type="ORF">FHR37_001976</name>
    <name evidence="11" type="ORF">SAMN05421678_107231</name>
</gene>
<dbReference type="EMBL" id="FOOI01000007">
    <property type="protein sequence ID" value="SFG65326.1"/>
    <property type="molecule type" value="Genomic_DNA"/>
</dbReference>
<dbReference type="PROSITE" id="PS50850">
    <property type="entry name" value="MFS"/>
    <property type="match status" value="1"/>
</dbReference>
<keyword evidence="5 8" id="KW-1133">Transmembrane helix</keyword>
<dbReference type="GO" id="GO:0022857">
    <property type="term" value="F:transmembrane transporter activity"/>
    <property type="evidence" value="ECO:0007669"/>
    <property type="project" value="InterPro"/>
</dbReference>
<keyword evidence="6 8" id="KW-0472">Membrane</keyword>
<evidence type="ECO:0000256" key="7">
    <source>
        <dbReference type="SAM" id="MobiDB-lite"/>
    </source>
</evidence>
<dbReference type="Gene3D" id="1.20.1720.10">
    <property type="entry name" value="Multidrug resistance protein D"/>
    <property type="match status" value="1"/>
</dbReference>
<feature type="transmembrane region" description="Helical" evidence="8">
    <location>
        <begin position="386"/>
        <end position="405"/>
    </location>
</feature>
<dbReference type="RefSeq" id="WP_092883719.1">
    <property type="nucleotide sequence ID" value="NZ_FOOI01000007.1"/>
</dbReference>
<evidence type="ECO:0000256" key="6">
    <source>
        <dbReference type="ARBA" id="ARBA00023136"/>
    </source>
</evidence>
<dbReference type="OrthoDB" id="3281800at2"/>
<dbReference type="Proteomes" id="UP000199052">
    <property type="component" value="Unassembled WGS sequence"/>
</dbReference>
<dbReference type="GO" id="GO:0005886">
    <property type="term" value="C:plasma membrane"/>
    <property type="evidence" value="ECO:0007669"/>
    <property type="project" value="UniProtKB-SubCell"/>
</dbReference>
<feature type="transmembrane region" description="Helical" evidence="8">
    <location>
        <begin position="43"/>
        <end position="66"/>
    </location>
</feature>
<dbReference type="STRING" id="504797.SAMN05421678_107231"/>
<dbReference type="SUPFAM" id="SSF103473">
    <property type="entry name" value="MFS general substrate transporter"/>
    <property type="match status" value="1"/>
</dbReference>
<dbReference type="CDD" id="cd17321">
    <property type="entry name" value="MFS_MMR_MDR_like"/>
    <property type="match status" value="1"/>
</dbReference>
<evidence type="ECO:0000256" key="2">
    <source>
        <dbReference type="ARBA" id="ARBA00022448"/>
    </source>
</evidence>
<dbReference type="Proteomes" id="UP000533017">
    <property type="component" value="Unassembled WGS sequence"/>
</dbReference>
<feature type="transmembrane region" description="Helical" evidence="8">
    <location>
        <begin position="426"/>
        <end position="446"/>
    </location>
</feature>
<keyword evidence="4 8" id="KW-0812">Transmembrane</keyword>
<evidence type="ECO:0000256" key="4">
    <source>
        <dbReference type="ARBA" id="ARBA00022692"/>
    </source>
</evidence>
<reference evidence="10 13" key="2">
    <citation type="submission" date="2020-07" db="EMBL/GenBank/DDBJ databases">
        <title>Sequencing the genomes of 1000 actinobacteria strains.</title>
        <authorList>
            <person name="Klenk H.-P."/>
        </authorList>
    </citation>
    <scope>NUCLEOTIDE SEQUENCE [LARGE SCALE GENOMIC DNA]</scope>
    <source>
        <strain evidence="10 13">DSM 45117</strain>
    </source>
</reference>
<reference evidence="11 12" key="1">
    <citation type="submission" date="2016-10" db="EMBL/GenBank/DDBJ databases">
        <authorList>
            <person name="de Groot N.N."/>
        </authorList>
    </citation>
    <scope>NUCLEOTIDE SEQUENCE [LARGE SCALE GENOMIC DNA]</scope>
    <source>
        <strain evidence="11 12">CPCC 202808</strain>
    </source>
</reference>
<dbReference type="PANTHER" id="PTHR42718">
    <property type="entry name" value="MAJOR FACILITATOR SUPERFAMILY MULTIDRUG TRANSPORTER MFSC"/>
    <property type="match status" value="1"/>
</dbReference>
<evidence type="ECO:0000259" key="9">
    <source>
        <dbReference type="PROSITE" id="PS50850"/>
    </source>
</evidence>
<evidence type="ECO:0000313" key="12">
    <source>
        <dbReference type="Proteomes" id="UP000199052"/>
    </source>
</evidence>
<dbReference type="Gene3D" id="1.20.1250.20">
    <property type="entry name" value="MFS general substrate transporter like domains"/>
    <property type="match status" value="1"/>
</dbReference>
<evidence type="ECO:0000313" key="13">
    <source>
        <dbReference type="Proteomes" id="UP000533017"/>
    </source>
</evidence>
<dbReference type="InterPro" id="IPR011701">
    <property type="entry name" value="MFS"/>
</dbReference>
<name>A0A1I2TS73_9ACTN</name>
<evidence type="ECO:0000256" key="5">
    <source>
        <dbReference type="ARBA" id="ARBA00022989"/>
    </source>
</evidence>
<feature type="region of interest" description="Disordered" evidence="7">
    <location>
        <begin position="139"/>
        <end position="159"/>
    </location>
</feature>
<evidence type="ECO:0000256" key="8">
    <source>
        <dbReference type="SAM" id="Phobius"/>
    </source>
</evidence>
<feature type="domain" description="Major facilitator superfamily (MFS) profile" evidence="9">
    <location>
        <begin position="12"/>
        <end position="481"/>
    </location>
</feature>
<evidence type="ECO:0000313" key="10">
    <source>
        <dbReference type="EMBL" id="NYH83125.1"/>
    </source>
</evidence>
<feature type="transmembrane region" description="Helical" evidence="8">
    <location>
        <begin position="78"/>
        <end position="101"/>
    </location>
</feature>
<dbReference type="Pfam" id="PF07690">
    <property type="entry name" value="MFS_1"/>
    <property type="match status" value="2"/>
</dbReference>
<organism evidence="11 12">
    <name type="scientific">Actinopolymorpha cephalotaxi</name>
    <dbReference type="NCBI Taxonomy" id="504797"/>
    <lineage>
        <taxon>Bacteria</taxon>
        <taxon>Bacillati</taxon>
        <taxon>Actinomycetota</taxon>
        <taxon>Actinomycetes</taxon>
        <taxon>Propionibacteriales</taxon>
        <taxon>Actinopolymorphaceae</taxon>
        <taxon>Actinopolymorpha</taxon>
    </lineage>
</organism>
<feature type="transmembrane region" description="Helical" evidence="8">
    <location>
        <begin position="299"/>
        <end position="320"/>
    </location>
</feature>
<keyword evidence="3" id="KW-1003">Cell membrane</keyword>
<keyword evidence="2" id="KW-0813">Transport</keyword>
<accession>A0A1I2TS73</accession>
<feature type="transmembrane region" description="Helical" evidence="8">
    <location>
        <begin position="236"/>
        <end position="254"/>
    </location>
</feature>
<dbReference type="InterPro" id="IPR036259">
    <property type="entry name" value="MFS_trans_sf"/>
</dbReference>
<sequence>MPAPRFGVPTSLLASLAFGTVLNPLNSSMIAVALVPLQREFGVGVATSSWLVSGFYLAAAVGQPLMGRLVDLLGARRLFVAGLALMCAVCAAAPFAPGFWWLVGIRVLMAVGTSTAFPAALVLIRAAVESGAPVGRNPAGATAGQNFPGGPAGVPGNGSRPPSAALAALTVAASTSAALGPVLGGFLVAFAGWQAVFLVNVPFTAAGIVLAVRLLPKSPPRASGAEPFLRTVDLPGLLLFSATLTGLLVFLLSLADHPQWWLVPVVAVLAVLLLRQELAAPAPFLDVRGLAANRALSSVLGQQGGVNLVFYCVFFGLPLWLGSVRGFGSDTVGLLILPLALMGVLMTPVAARVVSLRGSRATLVFGSAVLLAGTLVVQLLHESSPVIVIVVAALLFGIPGGFNNLGLQTALYEASPPDRMGSSGGLFQTFRYLGAILSTSVLGIVFERDLSTRGLHHVGWLMTAVAAVLLLLALVRHGGRRRHVGSGDTTSIADGEAT</sequence>
<dbReference type="EMBL" id="JACBZA010000001">
    <property type="protein sequence ID" value="NYH83125.1"/>
    <property type="molecule type" value="Genomic_DNA"/>
</dbReference>
<proteinExistence type="predicted"/>
<evidence type="ECO:0000313" key="11">
    <source>
        <dbReference type="EMBL" id="SFG65326.1"/>
    </source>
</evidence>
<feature type="transmembrane region" description="Helical" evidence="8">
    <location>
        <begin position="166"/>
        <end position="189"/>
    </location>
</feature>
<evidence type="ECO:0000256" key="3">
    <source>
        <dbReference type="ARBA" id="ARBA00022475"/>
    </source>
</evidence>
<protein>
    <submittedName>
        <fullName evidence="10">MFS family permease</fullName>
    </submittedName>
    <submittedName>
        <fullName evidence="11">Major Facilitator Superfamily protein</fullName>
    </submittedName>
</protein>
<keyword evidence="13" id="KW-1185">Reference proteome</keyword>
<evidence type="ECO:0000256" key="1">
    <source>
        <dbReference type="ARBA" id="ARBA00004651"/>
    </source>
</evidence>
<feature type="transmembrane region" description="Helical" evidence="8">
    <location>
        <begin position="361"/>
        <end position="380"/>
    </location>
</feature>
<dbReference type="AlphaFoldDB" id="A0A1I2TS73"/>
<feature type="transmembrane region" description="Helical" evidence="8">
    <location>
        <begin position="332"/>
        <end position="354"/>
    </location>
</feature>
<dbReference type="InterPro" id="IPR020846">
    <property type="entry name" value="MFS_dom"/>
</dbReference>
<dbReference type="PANTHER" id="PTHR42718:SF46">
    <property type="entry name" value="BLR6921 PROTEIN"/>
    <property type="match status" value="1"/>
</dbReference>
<feature type="transmembrane region" description="Helical" evidence="8">
    <location>
        <begin position="260"/>
        <end position="278"/>
    </location>
</feature>
<comment type="subcellular location">
    <subcellularLocation>
        <location evidence="1">Cell membrane</location>
        <topology evidence="1">Multi-pass membrane protein</topology>
    </subcellularLocation>
</comment>